<feature type="region of interest" description="Disordered" evidence="6">
    <location>
        <begin position="727"/>
        <end position="755"/>
    </location>
</feature>
<evidence type="ECO:0000313" key="8">
    <source>
        <dbReference type="EMBL" id="GBG76892.1"/>
    </source>
</evidence>
<evidence type="ECO:0000256" key="4">
    <source>
        <dbReference type="ARBA" id="ARBA00023136"/>
    </source>
</evidence>
<dbReference type="GO" id="GO:0016020">
    <property type="term" value="C:membrane"/>
    <property type="evidence" value="ECO:0007669"/>
    <property type="project" value="UniProtKB-SubCell"/>
</dbReference>
<comment type="similarity">
    <text evidence="2">Belongs to the glycosyltransferase 64 family.</text>
</comment>
<dbReference type="STRING" id="69332.A0A388L3R7"/>
<comment type="subcellular location">
    <subcellularLocation>
        <location evidence="1">Membrane</location>
    </subcellularLocation>
</comment>
<dbReference type="Gene3D" id="3.90.550.10">
    <property type="entry name" value="Spore Coat Polysaccharide Biosynthesis Protein SpsA, Chain A"/>
    <property type="match status" value="3"/>
</dbReference>
<evidence type="ECO:0000256" key="2">
    <source>
        <dbReference type="ARBA" id="ARBA00008700"/>
    </source>
</evidence>
<dbReference type="OMA" id="NTHAWRY"/>
<evidence type="ECO:0000313" key="9">
    <source>
        <dbReference type="Proteomes" id="UP000265515"/>
    </source>
</evidence>
<keyword evidence="9" id="KW-1185">Reference proteome</keyword>
<feature type="compositionally biased region" description="Polar residues" evidence="6">
    <location>
        <begin position="880"/>
        <end position="889"/>
    </location>
</feature>
<feature type="region of interest" description="Disordered" evidence="6">
    <location>
        <begin position="627"/>
        <end position="649"/>
    </location>
</feature>
<feature type="compositionally biased region" description="Pro residues" evidence="6">
    <location>
        <begin position="742"/>
        <end position="752"/>
    </location>
</feature>
<evidence type="ECO:0000256" key="3">
    <source>
        <dbReference type="ARBA" id="ARBA00022679"/>
    </source>
</evidence>
<dbReference type="Proteomes" id="UP000265515">
    <property type="component" value="Unassembled WGS sequence"/>
</dbReference>
<dbReference type="InterPro" id="IPR015338">
    <property type="entry name" value="GT64_dom"/>
</dbReference>
<sequence>MIEAKATNLHQRMMTVATNVHSRSVVNISAPPSVKSMTLQTQQQQRGNDLKAKEEVVEAKQVTEGKEVVKVNVSSGNGVCDRSRYPAVSDLQDDKVTILVSSCLESRLPLLRENLRMFSSSPVVSEIFVLWFNNTAPQDREFPSDGAPIRVIRQNSLSFNDRFLPREFIKTAAIIIADDDIGLEKVESLAFALTVWRENRARIVGFFPRAHWLDPNTHAWRYMYSREFYSMMLTKFMVLSTEYLYMYTCHNAPGVREYVEKGSNCEDIAMNFLVSNLSHLSPLLVQGKTRDWGDSRNSQKHLINGAVSSKQGHQVARADCIAEFVRLWGGMPLQYNHGMVAAQVEQEAVCEKHSYLVNCETYASTRLQVRRVVGEHIVVKQQRYAYATLVSSVSLIRTALVLAQSLRSAGTAHHLVLMVSSSMGDLKPIVEKYWEMERTARNGTEEGERAAAEVYRPGMDDDETTTMVKALFAHYDVVKVVNKVENPNGVVGFDKINAWLLTEYSKVVFLDVDMLVLDNLDELFDRPEPAAAPDIYIGNRFNSGLMVLKPSQATYTDLASATSRLPSYNHGDQGFFNSYFDGWYDMPSEHRLHFRFNTIVNFPSHYHSPQWFDANRADEFLYVDRDFSSSSSKSSSSAGGGGGVSERRGGPIRVIHFANPWFKPWNPNMTTCGNVWCTAWRGLAADLQQNSWAPIDPPELVSPVRFLPHPEWYPAYDAIKMAGGHFQPPTVPSSSAAATSTPTPPPSFSPLPRPRHSPVRSLIPLWTDPKDEVLVTLVTERTVAAAAVWAASYRKHHGSNNPSRRIMLMVPSGLRKDLWDPLVPLFDQVKVVPPLQVRLGGRRLNQLQESNMGSNGTNNGGGEESGKKLSTGIKELALPSQGNISQPEQSARKEEKEKTGDSGIVTLGEEFNVLYLWNLTEWAKVVYVNPMSLFVDNVNSLFDYQPFAAGPAVFPPDQFSSRVLVIQPCTETFQDLLQKANLLPNIRGPDAEGFLNEYFYDWYSSSSKHRVSPSYIVDMWFKEGMMGYFRPYKILTFNEDMGLLDTEVHHKLWDRQQAVQQWRDTFCGLEGSIRRRIANTAGEAEKLCPAAQSKR</sequence>
<dbReference type="Gramene" id="GBG76892">
    <property type="protein sequence ID" value="GBG76892"/>
    <property type="gene ID" value="CBR_g23106"/>
</dbReference>
<dbReference type="EMBL" id="BFEA01000255">
    <property type="protein sequence ID" value="GBG76892.1"/>
    <property type="molecule type" value="Genomic_DNA"/>
</dbReference>
<gene>
    <name evidence="8" type="ORF">CBR_g23106</name>
</gene>
<dbReference type="OrthoDB" id="2014201at2759"/>
<evidence type="ECO:0000259" key="7">
    <source>
        <dbReference type="Pfam" id="PF09258"/>
    </source>
</evidence>
<organism evidence="8 9">
    <name type="scientific">Chara braunii</name>
    <name type="common">Braun's stonewort</name>
    <dbReference type="NCBI Taxonomy" id="69332"/>
    <lineage>
        <taxon>Eukaryota</taxon>
        <taxon>Viridiplantae</taxon>
        <taxon>Streptophyta</taxon>
        <taxon>Charophyceae</taxon>
        <taxon>Charales</taxon>
        <taxon>Characeae</taxon>
        <taxon>Chara</taxon>
    </lineage>
</organism>
<dbReference type="AlphaFoldDB" id="A0A388L3R7"/>
<feature type="region of interest" description="Disordered" evidence="6">
    <location>
        <begin position="843"/>
        <end position="901"/>
    </location>
</feature>
<dbReference type="GO" id="GO:0016757">
    <property type="term" value="F:glycosyltransferase activity"/>
    <property type="evidence" value="ECO:0007669"/>
    <property type="project" value="InterPro"/>
</dbReference>
<dbReference type="PANTHER" id="PTHR48261">
    <property type="entry name" value="ACETYLGLUCOSAMINYLTRANSFERASE"/>
    <property type="match status" value="1"/>
</dbReference>
<proteinExistence type="inferred from homology"/>
<evidence type="ECO:0000256" key="5">
    <source>
        <dbReference type="ARBA" id="ARBA00023157"/>
    </source>
</evidence>
<dbReference type="PANTHER" id="PTHR48261:SF2">
    <property type="entry name" value="ACETYLGLUCOSAMINYLTRANSFERASE"/>
    <property type="match status" value="1"/>
</dbReference>
<dbReference type="SUPFAM" id="SSF53448">
    <property type="entry name" value="Nucleotide-diphospho-sugar transferases"/>
    <property type="match status" value="3"/>
</dbReference>
<dbReference type="InterPro" id="IPR004263">
    <property type="entry name" value="Exostosin"/>
</dbReference>
<name>A0A388L3R7_CHABU</name>
<protein>
    <recommendedName>
        <fullName evidence="7">Glycosyl transferase 64 domain-containing protein</fullName>
    </recommendedName>
</protein>
<dbReference type="Pfam" id="PF09258">
    <property type="entry name" value="Glyco_transf_64"/>
    <property type="match status" value="1"/>
</dbReference>
<reference evidence="8 9" key="1">
    <citation type="journal article" date="2018" name="Cell">
        <title>The Chara Genome: Secondary Complexity and Implications for Plant Terrestrialization.</title>
        <authorList>
            <person name="Nishiyama T."/>
            <person name="Sakayama H."/>
            <person name="Vries J.D."/>
            <person name="Buschmann H."/>
            <person name="Saint-Marcoux D."/>
            <person name="Ullrich K.K."/>
            <person name="Haas F.B."/>
            <person name="Vanderstraeten L."/>
            <person name="Becker D."/>
            <person name="Lang D."/>
            <person name="Vosolsobe S."/>
            <person name="Rombauts S."/>
            <person name="Wilhelmsson P.K.I."/>
            <person name="Janitza P."/>
            <person name="Kern R."/>
            <person name="Heyl A."/>
            <person name="Rumpler F."/>
            <person name="Villalobos L.I.A.C."/>
            <person name="Clay J.M."/>
            <person name="Skokan R."/>
            <person name="Toyoda A."/>
            <person name="Suzuki Y."/>
            <person name="Kagoshima H."/>
            <person name="Schijlen E."/>
            <person name="Tajeshwar N."/>
            <person name="Catarino B."/>
            <person name="Hetherington A.J."/>
            <person name="Saltykova A."/>
            <person name="Bonnot C."/>
            <person name="Breuninger H."/>
            <person name="Symeonidi A."/>
            <person name="Radhakrishnan G.V."/>
            <person name="Van Nieuwerburgh F."/>
            <person name="Deforce D."/>
            <person name="Chang C."/>
            <person name="Karol K.G."/>
            <person name="Hedrich R."/>
            <person name="Ulvskov P."/>
            <person name="Glockner G."/>
            <person name="Delwiche C.F."/>
            <person name="Petrasek J."/>
            <person name="Van de Peer Y."/>
            <person name="Friml J."/>
            <person name="Beilby M."/>
            <person name="Dolan L."/>
            <person name="Kohara Y."/>
            <person name="Sugano S."/>
            <person name="Fujiyama A."/>
            <person name="Delaux P.-M."/>
            <person name="Quint M."/>
            <person name="TheiBen G."/>
            <person name="Hagemann M."/>
            <person name="Harholt J."/>
            <person name="Dunand C."/>
            <person name="Zachgo S."/>
            <person name="Langdale J."/>
            <person name="Maumus F."/>
            <person name="Straeten D.V.D."/>
            <person name="Gould S.B."/>
            <person name="Rensing S.A."/>
        </authorList>
    </citation>
    <scope>NUCLEOTIDE SEQUENCE [LARGE SCALE GENOMIC DNA]</scope>
    <source>
        <strain evidence="8 9">S276</strain>
    </source>
</reference>
<accession>A0A388L3R7</accession>
<evidence type="ECO:0000256" key="1">
    <source>
        <dbReference type="ARBA" id="ARBA00004370"/>
    </source>
</evidence>
<keyword evidence="4" id="KW-0472">Membrane</keyword>
<comment type="caution">
    <text evidence="8">The sequence shown here is derived from an EMBL/GenBank/DDBJ whole genome shotgun (WGS) entry which is preliminary data.</text>
</comment>
<feature type="compositionally biased region" description="Basic and acidic residues" evidence="6">
    <location>
        <begin position="890"/>
        <end position="900"/>
    </location>
</feature>
<feature type="compositionally biased region" description="Low complexity" evidence="6">
    <location>
        <begin position="732"/>
        <end position="741"/>
    </location>
</feature>
<keyword evidence="5" id="KW-1015">Disulfide bond</keyword>
<feature type="domain" description="Glycosyl transferase 64" evidence="7">
    <location>
        <begin position="97"/>
        <end position="340"/>
    </location>
</feature>
<dbReference type="InterPro" id="IPR029044">
    <property type="entry name" value="Nucleotide-diphossugar_trans"/>
</dbReference>
<feature type="compositionally biased region" description="Low complexity" evidence="6">
    <location>
        <begin position="628"/>
        <end position="637"/>
    </location>
</feature>
<evidence type="ECO:0000256" key="6">
    <source>
        <dbReference type="SAM" id="MobiDB-lite"/>
    </source>
</evidence>
<keyword evidence="3" id="KW-0808">Transferase</keyword>